<evidence type="ECO:0000313" key="11">
    <source>
        <dbReference type="Proteomes" id="UP000178797"/>
    </source>
</evidence>
<reference evidence="10 11" key="1">
    <citation type="journal article" date="2016" name="Nat. Commun.">
        <title>Thousands of microbial genomes shed light on interconnected biogeochemical processes in an aquifer system.</title>
        <authorList>
            <person name="Anantharaman K."/>
            <person name="Brown C.T."/>
            <person name="Hug L.A."/>
            <person name="Sharon I."/>
            <person name="Castelle C.J."/>
            <person name="Probst A.J."/>
            <person name="Thomas B.C."/>
            <person name="Singh A."/>
            <person name="Wilkins M.J."/>
            <person name="Karaoz U."/>
            <person name="Brodie E.L."/>
            <person name="Williams K.H."/>
            <person name="Hubbard S.S."/>
            <person name="Banfield J.F."/>
        </authorList>
    </citation>
    <scope>NUCLEOTIDE SEQUENCE [LARGE SCALE GENOMIC DNA]</scope>
</reference>
<keyword evidence="7 9" id="KW-1133">Transmembrane helix</keyword>
<accession>A0A1F7RQQ6</accession>
<evidence type="ECO:0000256" key="8">
    <source>
        <dbReference type="ARBA" id="ARBA00023136"/>
    </source>
</evidence>
<keyword evidence="3" id="KW-1003">Cell membrane</keyword>
<organism evidence="10 11">
    <name type="scientific">Candidatus Schekmanbacteria bacterium RBG_16_38_10</name>
    <dbReference type="NCBI Taxonomy" id="1817879"/>
    <lineage>
        <taxon>Bacteria</taxon>
        <taxon>Candidatus Schekmaniibacteriota</taxon>
    </lineage>
</organism>
<feature type="transmembrane region" description="Helical" evidence="9">
    <location>
        <begin position="96"/>
        <end position="114"/>
    </location>
</feature>
<feature type="transmembrane region" description="Helical" evidence="9">
    <location>
        <begin position="36"/>
        <end position="60"/>
    </location>
</feature>
<evidence type="ECO:0000256" key="3">
    <source>
        <dbReference type="ARBA" id="ARBA00022475"/>
    </source>
</evidence>
<keyword evidence="2" id="KW-0813">Transport</keyword>
<keyword evidence="4" id="KW-0762">Sugar transport</keyword>
<comment type="caution">
    <text evidence="10">The sequence shown here is derived from an EMBL/GenBank/DDBJ whole genome shotgun (WGS) entry which is preliminary data.</text>
</comment>
<keyword evidence="6 9" id="KW-0812">Transmembrane</keyword>
<feature type="transmembrane region" description="Helical" evidence="9">
    <location>
        <begin position="67"/>
        <end position="90"/>
    </location>
</feature>
<feature type="transmembrane region" description="Helical" evidence="9">
    <location>
        <begin position="185"/>
        <end position="206"/>
    </location>
</feature>
<feature type="transmembrane region" description="Helical" evidence="9">
    <location>
        <begin position="161"/>
        <end position="179"/>
    </location>
</feature>
<name>A0A1F7RQQ6_9BACT</name>
<comment type="subcellular location">
    <subcellularLocation>
        <location evidence="1">Cell membrane</location>
        <topology evidence="1">Multi-pass membrane protein</topology>
    </subcellularLocation>
</comment>
<evidence type="ECO:0000256" key="6">
    <source>
        <dbReference type="ARBA" id="ARBA00022692"/>
    </source>
</evidence>
<evidence type="ECO:0000313" key="10">
    <source>
        <dbReference type="EMBL" id="OGL43217.1"/>
    </source>
</evidence>
<evidence type="ECO:0000256" key="2">
    <source>
        <dbReference type="ARBA" id="ARBA00022448"/>
    </source>
</evidence>
<proteinExistence type="predicted"/>
<keyword evidence="5" id="KW-0598">Phosphotransferase system</keyword>
<keyword evidence="8 9" id="KW-0472">Membrane</keyword>
<evidence type="ECO:0000256" key="1">
    <source>
        <dbReference type="ARBA" id="ARBA00004651"/>
    </source>
</evidence>
<dbReference type="EMBL" id="MGDE01000236">
    <property type="protein sequence ID" value="OGL43217.1"/>
    <property type="molecule type" value="Genomic_DNA"/>
</dbReference>
<protein>
    <submittedName>
        <fullName evidence="10">Uncharacterized protein</fullName>
    </submittedName>
</protein>
<dbReference type="InterPro" id="IPR004700">
    <property type="entry name" value="PTS_IIC_man"/>
</dbReference>
<evidence type="ECO:0000256" key="7">
    <source>
        <dbReference type="ARBA" id="ARBA00022989"/>
    </source>
</evidence>
<sequence length="235" mass="26071">MIKNIFIASLIGSLIGLDRTAIFQTMISQPIVTAPVIGFLFGNYTIGIAIGIALQLIWLFSLQIGAAIVFNSTLASVIVTSSTIEILNAINGQNKIFPAIAAFSFLLCLPFLFIEQKMDMMIRKVNVIWAKRAEELINEGKFSAIGFTNLSGSLFFFLKNLFFLLISTSVITGVIAFSYPALPEGFINGLNLFFILMPLLGVAIVLERILIKKNYIYFFIGFFITVILKFILENI</sequence>
<dbReference type="AlphaFoldDB" id="A0A1F7RQQ6"/>
<evidence type="ECO:0000256" key="9">
    <source>
        <dbReference type="SAM" id="Phobius"/>
    </source>
</evidence>
<evidence type="ECO:0000256" key="4">
    <source>
        <dbReference type="ARBA" id="ARBA00022597"/>
    </source>
</evidence>
<dbReference type="GO" id="GO:0005886">
    <property type="term" value="C:plasma membrane"/>
    <property type="evidence" value="ECO:0007669"/>
    <property type="project" value="UniProtKB-SubCell"/>
</dbReference>
<gene>
    <name evidence="10" type="ORF">A2W05_09630</name>
</gene>
<feature type="transmembrane region" description="Helical" evidence="9">
    <location>
        <begin position="215"/>
        <end position="232"/>
    </location>
</feature>
<evidence type="ECO:0000256" key="5">
    <source>
        <dbReference type="ARBA" id="ARBA00022683"/>
    </source>
</evidence>
<dbReference type="Proteomes" id="UP000178797">
    <property type="component" value="Unassembled WGS sequence"/>
</dbReference>
<dbReference type="GO" id="GO:0009401">
    <property type="term" value="P:phosphoenolpyruvate-dependent sugar phosphotransferase system"/>
    <property type="evidence" value="ECO:0007669"/>
    <property type="project" value="UniProtKB-KW"/>
</dbReference>
<dbReference type="Pfam" id="PF03609">
    <property type="entry name" value="EII-Sor"/>
    <property type="match status" value="1"/>
</dbReference>